<proteinExistence type="predicted"/>
<sequence>MLSNLLLTAISLSAVARVVTGTDPVVYISPTSQWRLEKQNSNPDQTCTNSQTNIFSSLANGGIGEEGQDICPSHSRNSTTPFSEPQTPREIIPWYSAHQCALSPFEDHQYCIYHSPTFASSRSVVLISSPSVAPTIFNSSAFTAPSPENQPSLYPLPSTPPPFIEKDLPGRGKGLIANRTIARGELILLSRPVLIVSEETYDTLNKKDRLPFQREAVGMLGAEAKRLFDGLAGHWGGDEVDDRIMTNAFGYTFGQEGKNFGVVVPEAARHSYIKSHWGFSCTCSHCTAPRAQKDVSDTRTEQIVHLRKQLLNFIPHRGFTATPAMALELIELYEVENLYASRAEGFMLAAARYCIWEDEKRTREYAQLALDNWLMWEMKGKANFELLEELVKEPKGSWCWALGARQQEELVEDWQVVLPEHTFMSAVHDEARNFVLEP</sequence>
<protein>
    <recommendedName>
        <fullName evidence="4">SET domain-containing protein</fullName>
    </recommendedName>
</protein>
<dbReference type="InterPro" id="IPR046341">
    <property type="entry name" value="SET_dom_sf"/>
</dbReference>
<keyword evidence="1" id="KW-0732">Signal</keyword>
<evidence type="ECO:0000256" key="1">
    <source>
        <dbReference type="SAM" id="SignalP"/>
    </source>
</evidence>
<feature type="signal peptide" evidence="1">
    <location>
        <begin position="1"/>
        <end position="21"/>
    </location>
</feature>
<dbReference type="InterPro" id="IPR053185">
    <property type="entry name" value="SET_domain_protein"/>
</dbReference>
<evidence type="ECO:0000313" key="3">
    <source>
        <dbReference type="Proteomes" id="UP000696280"/>
    </source>
</evidence>
<reference evidence="2" key="1">
    <citation type="submission" date="2021-07" db="EMBL/GenBank/DDBJ databases">
        <authorList>
            <person name="Durling M."/>
        </authorList>
    </citation>
    <scope>NUCLEOTIDE SEQUENCE</scope>
</reference>
<keyword evidence="3" id="KW-1185">Reference proteome</keyword>
<accession>A0A9N9KQX3</accession>
<dbReference type="PANTHER" id="PTHR47332">
    <property type="entry name" value="SET DOMAIN-CONTAINING PROTEIN 5"/>
    <property type="match status" value="1"/>
</dbReference>
<feature type="chain" id="PRO_5040375275" description="SET domain-containing protein" evidence="1">
    <location>
        <begin position="22"/>
        <end position="438"/>
    </location>
</feature>
<dbReference type="Proteomes" id="UP000696280">
    <property type="component" value="Unassembled WGS sequence"/>
</dbReference>
<dbReference type="AlphaFoldDB" id="A0A9N9KQX3"/>
<dbReference type="OrthoDB" id="1028014at2759"/>
<evidence type="ECO:0008006" key="4">
    <source>
        <dbReference type="Google" id="ProtNLM"/>
    </source>
</evidence>
<dbReference type="EMBL" id="CAJVRL010000044">
    <property type="protein sequence ID" value="CAG8951849.1"/>
    <property type="molecule type" value="Genomic_DNA"/>
</dbReference>
<name>A0A9N9KQX3_9HELO</name>
<evidence type="ECO:0000313" key="2">
    <source>
        <dbReference type="EMBL" id="CAG8951849.1"/>
    </source>
</evidence>
<comment type="caution">
    <text evidence="2">The sequence shown here is derived from an EMBL/GenBank/DDBJ whole genome shotgun (WGS) entry which is preliminary data.</text>
</comment>
<organism evidence="2 3">
    <name type="scientific">Hymenoscyphus fraxineus</name>
    <dbReference type="NCBI Taxonomy" id="746836"/>
    <lineage>
        <taxon>Eukaryota</taxon>
        <taxon>Fungi</taxon>
        <taxon>Dikarya</taxon>
        <taxon>Ascomycota</taxon>
        <taxon>Pezizomycotina</taxon>
        <taxon>Leotiomycetes</taxon>
        <taxon>Helotiales</taxon>
        <taxon>Helotiaceae</taxon>
        <taxon>Hymenoscyphus</taxon>
    </lineage>
</organism>
<dbReference type="PANTHER" id="PTHR47332:SF6">
    <property type="entry name" value="SET DOMAIN-CONTAINING PROTEIN"/>
    <property type="match status" value="1"/>
</dbReference>
<gene>
    <name evidence="2" type="ORF">HYFRA_00005653</name>
</gene>
<dbReference type="SUPFAM" id="SSF82199">
    <property type="entry name" value="SET domain"/>
    <property type="match status" value="1"/>
</dbReference>